<evidence type="ECO:0000313" key="2">
    <source>
        <dbReference type="EMBL" id="KAJ3477218.1"/>
    </source>
</evidence>
<name>A0AAD5UXX1_9APHY</name>
<evidence type="ECO:0000313" key="3">
    <source>
        <dbReference type="Proteomes" id="UP001212997"/>
    </source>
</evidence>
<reference evidence="2" key="1">
    <citation type="submission" date="2022-07" db="EMBL/GenBank/DDBJ databases">
        <title>Genome Sequence of Physisporinus lineatus.</title>
        <authorList>
            <person name="Buettner E."/>
        </authorList>
    </citation>
    <scope>NUCLEOTIDE SEQUENCE</scope>
    <source>
        <strain evidence="2">VT162</strain>
    </source>
</reference>
<feature type="coiled-coil region" evidence="1">
    <location>
        <begin position="222"/>
        <end position="249"/>
    </location>
</feature>
<accession>A0AAD5UXX1</accession>
<feature type="coiled-coil region" evidence="1">
    <location>
        <begin position="125"/>
        <end position="163"/>
    </location>
</feature>
<dbReference type="EMBL" id="JANAWD010000618">
    <property type="protein sequence ID" value="KAJ3477218.1"/>
    <property type="molecule type" value="Genomic_DNA"/>
</dbReference>
<dbReference type="AlphaFoldDB" id="A0AAD5UXX1"/>
<organism evidence="2 3">
    <name type="scientific">Meripilus lineatus</name>
    <dbReference type="NCBI Taxonomy" id="2056292"/>
    <lineage>
        <taxon>Eukaryota</taxon>
        <taxon>Fungi</taxon>
        <taxon>Dikarya</taxon>
        <taxon>Basidiomycota</taxon>
        <taxon>Agaricomycotina</taxon>
        <taxon>Agaricomycetes</taxon>
        <taxon>Polyporales</taxon>
        <taxon>Meripilaceae</taxon>
        <taxon>Meripilus</taxon>
    </lineage>
</organism>
<keyword evidence="3" id="KW-1185">Reference proteome</keyword>
<protein>
    <submittedName>
        <fullName evidence="2">Uncharacterized protein</fullName>
    </submittedName>
</protein>
<proteinExistence type="predicted"/>
<keyword evidence="1" id="KW-0175">Coiled coil</keyword>
<gene>
    <name evidence="2" type="ORF">NLI96_g10611</name>
</gene>
<comment type="caution">
    <text evidence="2">The sequence shown here is derived from an EMBL/GenBank/DDBJ whole genome shotgun (WGS) entry which is preliminary data.</text>
</comment>
<dbReference type="Proteomes" id="UP001212997">
    <property type="component" value="Unassembled WGS sequence"/>
</dbReference>
<evidence type="ECO:0000256" key="1">
    <source>
        <dbReference type="SAM" id="Coils"/>
    </source>
</evidence>
<sequence>MNSGIDSHPKQLRGRILRDHLETLARQHPSLEPRIRNGLTYGSTLASLEQGNVAGLPAGLLEDDLKRFAQTSFQLDSKSHQYLLNALRQTVRSISDIWDPTGSEEHEEGGGRRLQDKIQARKALLSRLDGEIQSKRENIVQLVSETNEVHEQLQTELIEAIEKLPPILTAERSAQYDVLALTIETCLLKLSVLRTKTHNAIYNPHPSENSKANMLHALHTYHQRLQSKAKAQETEEAALDAQLQEYEQLMDLVGGKGPGGFSQIVDDMARVKKETEECKRDLRRLGWTGD</sequence>